<evidence type="ECO:0000313" key="1">
    <source>
        <dbReference type="EMBL" id="MDT0345057.1"/>
    </source>
</evidence>
<proteinExistence type="predicted"/>
<sequence>MTSDSIADTIRDGQIPARADSVGPGWGALLDELHRRLHAIAPTYQLDGFDTQFGGLRVFVADRFDADGEFDGYWADAAAEAIAAAEAASRRTCASCGEPGRLRFRGRDRGPGLLLVVLCDACGLGPLRHEEVDPARGHRSPLPG</sequence>
<comment type="caution">
    <text evidence="1">The sequence shown here is derived from an EMBL/GenBank/DDBJ whole genome shotgun (WGS) entry which is preliminary data.</text>
</comment>
<gene>
    <name evidence="1" type="ORF">RM590_20965</name>
</gene>
<dbReference type="EMBL" id="JAVREL010000012">
    <property type="protein sequence ID" value="MDT0345057.1"/>
    <property type="molecule type" value="Genomic_DNA"/>
</dbReference>
<name>A0ABU2MUH3_9ACTN</name>
<accession>A0ABU2MUH3</accession>
<evidence type="ECO:0000313" key="2">
    <source>
        <dbReference type="Proteomes" id="UP001183246"/>
    </source>
</evidence>
<protein>
    <submittedName>
        <fullName evidence="1">Uncharacterized protein</fullName>
    </submittedName>
</protein>
<keyword evidence="2" id="KW-1185">Reference proteome</keyword>
<dbReference type="RefSeq" id="WP_311706184.1">
    <property type="nucleotide sequence ID" value="NZ_JAVREL010000012.1"/>
</dbReference>
<reference evidence="2" key="1">
    <citation type="submission" date="2023-07" db="EMBL/GenBank/DDBJ databases">
        <title>30 novel species of actinomycetes from the DSMZ collection.</title>
        <authorList>
            <person name="Nouioui I."/>
        </authorList>
    </citation>
    <scope>NUCLEOTIDE SEQUENCE [LARGE SCALE GENOMIC DNA]</scope>
    <source>
        <strain evidence="2">DSM 44938</strain>
    </source>
</reference>
<organism evidence="1 2">
    <name type="scientific">Streptomyces litchfieldiae</name>
    <dbReference type="NCBI Taxonomy" id="3075543"/>
    <lineage>
        <taxon>Bacteria</taxon>
        <taxon>Bacillati</taxon>
        <taxon>Actinomycetota</taxon>
        <taxon>Actinomycetes</taxon>
        <taxon>Kitasatosporales</taxon>
        <taxon>Streptomycetaceae</taxon>
        <taxon>Streptomyces</taxon>
    </lineage>
</organism>
<dbReference type="Proteomes" id="UP001183246">
    <property type="component" value="Unassembled WGS sequence"/>
</dbReference>